<organism evidence="1">
    <name type="scientific">Kitasatospora camelliae</name>
    <dbReference type="NCBI Taxonomy" id="3156397"/>
    <lineage>
        <taxon>Bacteria</taxon>
        <taxon>Bacillati</taxon>
        <taxon>Actinomycetota</taxon>
        <taxon>Actinomycetes</taxon>
        <taxon>Kitasatosporales</taxon>
        <taxon>Streptomycetaceae</taxon>
        <taxon>Kitasatospora</taxon>
    </lineage>
</organism>
<evidence type="ECO:0000313" key="1">
    <source>
        <dbReference type="EMBL" id="XCM84424.1"/>
    </source>
</evidence>
<dbReference type="RefSeq" id="WP_354645359.1">
    <property type="nucleotide sequence ID" value="NZ_CP159873.1"/>
</dbReference>
<protein>
    <submittedName>
        <fullName evidence="1">Uncharacterized protein</fullName>
    </submittedName>
</protein>
<dbReference type="EMBL" id="CP159873">
    <property type="protein sequence ID" value="XCM84424.1"/>
    <property type="molecule type" value="Genomic_DNA"/>
</dbReference>
<name>A0AAU8KAW2_9ACTN</name>
<geneLocation type="plasmid" evidence="1">
    <name>punmamed1</name>
</geneLocation>
<accession>A0AAU8KAW2</accession>
<keyword evidence="1" id="KW-0614">Plasmid</keyword>
<reference evidence="1" key="1">
    <citation type="submission" date="2024-06" db="EMBL/GenBank/DDBJ databases">
        <title>The genome sequences of Kitasatospora sp. strain HUAS MG31.</title>
        <authorList>
            <person name="Mo P."/>
        </authorList>
    </citation>
    <scope>NUCLEOTIDE SEQUENCE</scope>
    <source>
        <strain evidence="1">HUAS MG31</strain>
        <plasmid evidence="1">punmamed1</plasmid>
    </source>
</reference>
<sequence length="40" mass="4577">MQSENELHEESAAPFEEEAQVIEIRMLDRIETIGTKACNN</sequence>
<proteinExistence type="predicted"/>
<dbReference type="KEGG" id="kcm:ABWK59_36460"/>
<dbReference type="AlphaFoldDB" id="A0AAU8KAW2"/>
<gene>
    <name evidence="1" type="ORF">ABWK59_36460</name>
</gene>